<dbReference type="AlphaFoldDB" id="A0AA39QW74"/>
<accession>A0AA39QW74</accession>
<feature type="region of interest" description="Disordered" evidence="1">
    <location>
        <begin position="178"/>
        <end position="203"/>
    </location>
</feature>
<gene>
    <name evidence="2" type="ORF">JMJ35_006809</name>
</gene>
<dbReference type="PROSITE" id="PS51257">
    <property type="entry name" value="PROKAR_LIPOPROTEIN"/>
    <property type="match status" value="1"/>
</dbReference>
<name>A0AA39QW74_9LECA</name>
<keyword evidence="3" id="KW-1185">Reference proteome</keyword>
<sequence>MIKARPTHAAASAAGCMHGRVVQASADQPPDDVRLQQSSSTRAPLDSVPAEITRRDIHTASSINSQRRFPKPTAKEANLAHQAALRRVKGKDVVKQPPPTPSHSSSTTSKPVLVRKPSNKTDMRKKQKPTIDTRARSPKLPPVESFSFQDILASIGPEAEDSIDAIAEICGRSKMSLAEEHGSHRPPHGDMQFRQNSPAESVPPMRLETVEEIRSEGPHTRSRTRTLALANASNTREIISSDATAAASNVVITGHNSTASLSNPAQASLLPQILAWLRRATPSGANDSSSFSDRNDGAVRALHNLLNDTASMHS</sequence>
<evidence type="ECO:0000313" key="3">
    <source>
        <dbReference type="Proteomes" id="UP001166286"/>
    </source>
</evidence>
<comment type="caution">
    <text evidence="2">The sequence shown here is derived from an EMBL/GenBank/DDBJ whole genome shotgun (WGS) entry which is preliminary data.</text>
</comment>
<dbReference type="EMBL" id="JAFEKC020000015">
    <property type="protein sequence ID" value="KAK0510377.1"/>
    <property type="molecule type" value="Genomic_DNA"/>
</dbReference>
<reference evidence="2" key="1">
    <citation type="submission" date="2023-03" db="EMBL/GenBank/DDBJ databases">
        <title>Complete genome of Cladonia borealis.</title>
        <authorList>
            <person name="Park H."/>
        </authorList>
    </citation>
    <scope>NUCLEOTIDE SEQUENCE</scope>
    <source>
        <strain evidence="2">ANT050790</strain>
    </source>
</reference>
<feature type="compositionally biased region" description="Low complexity" evidence="1">
    <location>
        <begin position="102"/>
        <end position="111"/>
    </location>
</feature>
<feature type="compositionally biased region" description="Basic and acidic residues" evidence="1">
    <location>
        <begin position="119"/>
        <end position="135"/>
    </location>
</feature>
<dbReference type="Proteomes" id="UP001166286">
    <property type="component" value="Unassembled WGS sequence"/>
</dbReference>
<feature type="region of interest" description="Disordered" evidence="1">
    <location>
        <begin position="21"/>
        <end position="142"/>
    </location>
</feature>
<proteinExistence type="predicted"/>
<organism evidence="2 3">
    <name type="scientific">Cladonia borealis</name>
    <dbReference type="NCBI Taxonomy" id="184061"/>
    <lineage>
        <taxon>Eukaryota</taxon>
        <taxon>Fungi</taxon>
        <taxon>Dikarya</taxon>
        <taxon>Ascomycota</taxon>
        <taxon>Pezizomycotina</taxon>
        <taxon>Lecanoromycetes</taxon>
        <taxon>OSLEUM clade</taxon>
        <taxon>Lecanoromycetidae</taxon>
        <taxon>Lecanorales</taxon>
        <taxon>Lecanorineae</taxon>
        <taxon>Cladoniaceae</taxon>
        <taxon>Cladonia</taxon>
    </lineage>
</organism>
<evidence type="ECO:0000256" key="1">
    <source>
        <dbReference type="SAM" id="MobiDB-lite"/>
    </source>
</evidence>
<evidence type="ECO:0000313" key="2">
    <source>
        <dbReference type="EMBL" id="KAK0510377.1"/>
    </source>
</evidence>
<protein>
    <submittedName>
        <fullName evidence="2">Uncharacterized protein</fullName>
    </submittedName>
</protein>